<dbReference type="AlphaFoldDB" id="A0A5B2V8H7"/>
<proteinExistence type="predicted"/>
<gene>
    <name evidence="1" type="ORF">F0L46_23005</name>
</gene>
<comment type="caution">
    <text evidence="1">The sequence shown here is derived from an EMBL/GenBank/DDBJ whole genome shotgun (WGS) entry which is preliminary data.</text>
</comment>
<protein>
    <recommendedName>
        <fullName evidence="3">Bacteriophage-related protein</fullName>
    </recommendedName>
</protein>
<reference evidence="1 2" key="1">
    <citation type="submission" date="2019-09" db="EMBL/GenBank/DDBJ databases">
        <title>Salinarimonas rosea gen. nov., sp. nov., a new member of the a-2 subgroup of the Proteobacteria.</title>
        <authorList>
            <person name="Liu J."/>
        </authorList>
    </citation>
    <scope>NUCLEOTIDE SEQUENCE [LARGE SCALE GENOMIC DNA]</scope>
    <source>
        <strain evidence="1 2">BN140002</strain>
    </source>
</reference>
<organism evidence="1 2">
    <name type="scientific">Salinarimonas soli</name>
    <dbReference type="NCBI Taxonomy" id="1638099"/>
    <lineage>
        <taxon>Bacteria</taxon>
        <taxon>Pseudomonadati</taxon>
        <taxon>Pseudomonadota</taxon>
        <taxon>Alphaproteobacteria</taxon>
        <taxon>Hyphomicrobiales</taxon>
        <taxon>Salinarimonadaceae</taxon>
        <taxon>Salinarimonas</taxon>
    </lineage>
</organism>
<dbReference type="Proteomes" id="UP000323142">
    <property type="component" value="Unassembled WGS sequence"/>
</dbReference>
<accession>A0A5B2V8H7</accession>
<dbReference type="SUPFAM" id="SSF109709">
    <property type="entry name" value="KorB DNA-binding domain-like"/>
    <property type="match status" value="1"/>
</dbReference>
<evidence type="ECO:0000313" key="2">
    <source>
        <dbReference type="Proteomes" id="UP000323142"/>
    </source>
</evidence>
<keyword evidence="2" id="KW-1185">Reference proteome</keyword>
<reference evidence="1 2" key="2">
    <citation type="submission" date="2019-09" db="EMBL/GenBank/DDBJ databases">
        <authorList>
            <person name="Jin C."/>
        </authorList>
    </citation>
    <scope>NUCLEOTIDE SEQUENCE [LARGE SCALE GENOMIC DNA]</scope>
    <source>
        <strain evidence="1 2">BN140002</strain>
    </source>
</reference>
<evidence type="ECO:0008006" key="3">
    <source>
        <dbReference type="Google" id="ProtNLM"/>
    </source>
</evidence>
<evidence type="ECO:0000313" key="1">
    <source>
        <dbReference type="EMBL" id="KAA2234760.1"/>
    </source>
</evidence>
<dbReference type="OrthoDB" id="1550462at2"/>
<dbReference type="Gene3D" id="1.10.10.2830">
    <property type="match status" value="1"/>
</dbReference>
<dbReference type="EMBL" id="VUOA01000044">
    <property type="protein sequence ID" value="KAA2234760.1"/>
    <property type="molecule type" value="Genomic_DNA"/>
</dbReference>
<sequence length="131" mass="14784">MSPDERLVRVEVALLFKRRGGRKRVVVPDGAPVWAPLPSRVDSTLVKALARAHRWQGLLESGVYGTIEELARAERINPSYLARVLRLSLLAPGIVEAILDGRHIRERLTLEKLMKPLPVEWHRQMVALDVA</sequence>
<name>A0A5B2V8H7_9HYPH</name>